<dbReference type="Pfam" id="PF23305">
    <property type="entry name" value="DUF7082"/>
    <property type="match status" value="1"/>
</dbReference>
<dbReference type="AlphaFoldDB" id="A0A165PKN4"/>
<feature type="compositionally biased region" description="Polar residues" evidence="1">
    <location>
        <begin position="7"/>
        <end position="22"/>
    </location>
</feature>
<accession>A0A165PKN4</accession>
<evidence type="ECO:0000313" key="3">
    <source>
        <dbReference type="EMBL" id="KZT68319.1"/>
    </source>
</evidence>
<evidence type="ECO:0000313" key="4">
    <source>
        <dbReference type="Proteomes" id="UP000076727"/>
    </source>
</evidence>
<dbReference type="OrthoDB" id="1751210at2759"/>
<sequence>MACVSRVPSSDSFVGPSRQSGACGSRASYRPYPSPSTSSSRSSTPALQRRDVMSAPPQFVDSSRGALRVFAYSPPQGSPGATITVNIDFTLKASDTIYLRLVLGRRALTTSVRRMPGRRFELQARVPLDDTRSAAATNVMSLSAQALSSNDEVIDTVTFGNFTVLDFVNRYSPPVAGYTSKEDALDAAMPPIVRSSGPRDYREGSSMEVYPSDHYMQDFGGARPTRPSKKTSLIRTRRTVSGDDDSGAKCASLVLETNLESMTKDWEKSEHDAGRRLVHFSRVQEGSTLKVSCETRMQEDYVEGATVISCIYRKDTDSCYVTSVDIIFLLERLVGQEFDIEEKNRIRRNLEGFRPKTVSKNRPDSSDFFLQIMNFASPKPRNIEKDLKVFDWSVLPQALEKIISRYTLPLPQSASRVHTPECSATPTVPSDVPSPMPPMSRTHSPAEYSPSSSGSLATPEFSNNAYGGPAAGSFPYIPEHAQSTPSLLPGNGSNGSYEDQGFYDSFSYTSSSAASTPMVATPSYPDLQASFAVDVQEKPFMHYPMYPSSSSDMLGGSHSVQDDFTGLASRTFQSFDPINFDAMSQTHHPPNFSGNAYL</sequence>
<dbReference type="PANTHER" id="PTHR39463">
    <property type="entry name" value="MEDUSA"/>
    <property type="match status" value="1"/>
</dbReference>
<dbReference type="Proteomes" id="UP000076727">
    <property type="component" value="Unassembled WGS sequence"/>
</dbReference>
<feature type="compositionally biased region" description="Low complexity" evidence="1">
    <location>
        <begin position="25"/>
        <end position="46"/>
    </location>
</feature>
<dbReference type="STRING" id="1314783.A0A165PKN4"/>
<feature type="region of interest" description="Disordered" evidence="1">
    <location>
        <begin position="414"/>
        <end position="464"/>
    </location>
</feature>
<gene>
    <name evidence="3" type="ORF">DAEQUDRAFT_339343</name>
</gene>
<keyword evidence="4" id="KW-1185">Reference proteome</keyword>
<organism evidence="3 4">
    <name type="scientific">Daedalea quercina L-15889</name>
    <dbReference type="NCBI Taxonomy" id="1314783"/>
    <lineage>
        <taxon>Eukaryota</taxon>
        <taxon>Fungi</taxon>
        <taxon>Dikarya</taxon>
        <taxon>Basidiomycota</taxon>
        <taxon>Agaricomycotina</taxon>
        <taxon>Agaricomycetes</taxon>
        <taxon>Polyporales</taxon>
        <taxon>Fomitopsis</taxon>
    </lineage>
</organism>
<dbReference type="EMBL" id="KV429068">
    <property type="protein sequence ID" value="KZT68319.1"/>
    <property type="molecule type" value="Genomic_DNA"/>
</dbReference>
<dbReference type="InterPro" id="IPR055509">
    <property type="entry name" value="DUF7082"/>
</dbReference>
<feature type="compositionally biased region" description="Low complexity" evidence="1">
    <location>
        <begin position="445"/>
        <end position="455"/>
    </location>
</feature>
<feature type="domain" description="DUF7082" evidence="2">
    <location>
        <begin position="251"/>
        <end position="403"/>
    </location>
</feature>
<reference evidence="3 4" key="1">
    <citation type="journal article" date="2016" name="Mol. Biol. Evol.">
        <title>Comparative Genomics of Early-Diverging Mushroom-Forming Fungi Provides Insights into the Origins of Lignocellulose Decay Capabilities.</title>
        <authorList>
            <person name="Nagy L.G."/>
            <person name="Riley R."/>
            <person name="Tritt A."/>
            <person name="Adam C."/>
            <person name="Daum C."/>
            <person name="Floudas D."/>
            <person name="Sun H."/>
            <person name="Yadav J.S."/>
            <person name="Pangilinan J."/>
            <person name="Larsson K.H."/>
            <person name="Matsuura K."/>
            <person name="Barry K."/>
            <person name="Labutti K."/>
            <person name="Kuo R."/>
            <person name="Ohm R.A."/>
            <person name="Bhattacharya S.S."/>
            <person name="Shirouzu T."/>
            <person name="Yoshinaga Y."/>
            <person name="Martin F.M."/>
            <person name="Grigoriev I.V."/>
            <person name="Hibbett D.S."/>
        </authorList>
    </citation>
    <scope>NUCLEOTIDE SEQUENCE [LARGE SCALE GENOMIC DNA]</scope>
    <source>
        <strain evidence="3 4">L-15889</strain>
    </source>
</reference>
<evidence type="ECO:0000259" key="2">
    <source>
        <dbReference type="Pfam" id="PF23305"/>
    </source>
</evidence>
<dbReference type="PANTHER" id="PTHR39463:SF1">
    <property type="entry name" value="MEDUSA"/>
    <property type="match status" value="1"/>
</dbReference>
<name>A0A165PKN4_9APHY</name>
<proteinExistence type="predicted"/>
<feature type="region of interest" description="Disordered" evidence="1">
    <location>
        <begin position="214"/>
        <end position="241"/>
    </location>
</feature>
<protein>
    <recommendedName>
        <fullName evidence="2">DUF7082 domain-containing protein</fullName>
    </recommendedName>
</protein>
<dbReference type="GO" id="GO:0005634">
    <property type="term" value="C:nucleus"/>
    <property type="evidence" value="ECO:0007669"/>
    <property type="project" value="TreeGrafter"/>
</dbReference>
<feature type="region of interest" description="Disordered" evidence="1">
    <location>
        <begin position="1"/>
        <end position="59"/>
    </location>
</feature>
<evidence type="ECO:0000256" key="1">
    <source>
        <dbReference type="SAM" id="MobiDB-lite"/>
    </source>
</evidence>